<dbReference type="SUPFAM" id="SSF50978">
    <property type="entry name" value="WD40 repeat-like"/>
    <property type="match status" value="1"/>
</dbReference>
<dbReference type="AlphaFoldDB" id="A0A6J1SNE2"/>
<comment type="function">
    <text evidence="3">Negatively regulates the PAK1 kinase. PAK1 is a member of the PAK kinase family, which has been shown to play a positive role in the regulation of signaling pathways involving MAPK8 and RELA. PAK1 exists as an inactive homodimer, which is activated by binding of small GTPases such as CDC42 to an N-terminal regulatory domain. PAK1IP1 also binds to the N-terminus of PAK1, and inhibits the specific activation of PAK1 by CDC42. May be involved in ribosomal large subunit assembly.</text>
</comment>
<evidence type="ECO:0000313" key="7">
    <source>
        <dbReference type="RefSeq" id="XP_026282774.1"/>
    </source>
</evidence>
<dbReference type="PROSITE" id="PS00678">
    <property type="entry name" value="WD_REPEATS_1"/>
    <property type="match status" value="1"/>
</dbReference>
<dbReference type="InterPro" id="IPR015943">
    <property type="entry name" value="WD40/YVTN_repeat-like_dom_sf"/>
</dbReference>
<keyword evidence="6" id="KW-1185">Reference proteome</keyword>
<protein>
    <submittedName>
        <fullName evidence="7">P21-activated protein kinase-interacting protein 1-like isoform X2</fullName>
    </submittedName>
</protein>
<dbReference type="Pfam" id="PF00400">
    <property type="entry name" value="WD40"/>
    <property type="match status" value="3"/>
</dbReference>
<dbReference type="Gene3D" id="2.130.10.10">
    <property type="entry name" value="YVTN repeat-like/Quinoprotein amine dehydrogenase"/>
    <property type="match status" value="2"/>
</dbReference>
<dbReference type="InterPro" id="IPR019775">
    <property type="entry name" value="WD40_repeat_CS"/>
</dbReference>
<evidence type="ECO:0000256" key="2">
    <source>
        <dbReference type="ARBA" id="ARBA00022737"/>
    </source>
</evidence>
<dbReference type="PANTHER" id="PTHR44675">
    <property type="entry name" value="PAK1 INTERACTING PROTEIN 1"/>
    <property type="match status" value="1"/>
</dbReference>
<evidence type="ECO:0000256" key="5">
    <source>
        <dbReference type="SAM" id="MobiDB-lite"/>
    </source>
</evidence>
<evidence type="ECO:0000256" key="1">
    <source>
        <dbReference type="ARBA" id="ARBA00022574"/>
    </source>
</evidence>
<sequence length="431" mass="46753">MAKVGNLIVVGTYEEFVLGYAIVPDEFHEKKLTLVQTFACHSHRASVRSLAVGGVHLASGSTDETVRLYDIVNQVESGLLNHHEGTVHALAFTENGSHLITAGEDGTIAVIRTGSWFTEKKWVGTHSGSVTGISVHPSGKLALSIGSDNKIVTWNLVKGRKAYITNVSSRCRHGWGVGDVQWSPSGSSYAAFMSSHAEVYSVEIAGVSHTISCSNRVTCIAFLDDDIILVGEESGEASIHKLEPPSVKGEEGKKEEIARFQAHDRRVKCAKYVGPVEDGSRTAVHFVTAGGSGRICLWELEDSEVTKVCEVGTGCRITCMTFVDLEKELKVKKENEVPSKKTLSKNTGVKEKIIEPTASKKRKIIDGKISRNSNKKSLSKVNSSVDTSSSPKSKKISKKGTKSQNLSTSNQHKTSKVRSFNAGRWDVTPLE</sequence>
<name>A0A6J1SNE2_FRAOC</name>
<dbReference type="Proteomes" id="UP000504606">
    <property type="component" value="Unplaced"/>
</dbReference>
<dbReference type="InterPro" id="IPR036322">
    <property type="entry name" value="WD40_repeat_dom_sf"/>
</dbReference>
<dbReference type="InterPro" id="IPR001680">
    <property type="entry name" value="WD40_rpt"/>
</dbReference>
<evidence type="ECO:0000256" key="4">
    <source>
        <dbReference type="PROSITE-ProRule" id="PRU00221"/>
    </source>
</evidence>
<dbReference type="RefSeq" id="XP_026282774.1">
    <property type="nucleotide sequence ID" value="XM_026426989.2"/>
</dbReference>
<keyword evidence="2" id="KW-0677">Repeat</keyword>
<dbReference type="GeneID" id="113209461"/>
<evidence type="ECO:0000256" key="3">
    <source>
        <dbReference type="ARBA" id="ARBA00045213"/>
    </source>
</evidence>
<dbReference type="SMART" id="SM00320">
    <property type="entry name" value="WD40"/>
    <property type="match status" value="5"/>
</dbReference>
<feature type="repeat" description="WD" evidence="4">
    <location>
        <begin position="123"/>
        <end position="164"/>
    </location>
</feature>
<dbReference type="InterPro" id="IPR051959">
    <property type="entry name" value="PAK1-Kinase_Regulator"/>
</dbReference>
<proteinExistence type="predicted"/>
<gene>
    <name evidence="7" type="primary">LOC113209461</name>
</gene>
<dbReference type="PROSITE" id="PS50294">
    <property type="entry name" value="WD_REPEATS_REGION"/>
    <property type="match status" value="2"/>
</dbReference>
<feature type="compositionally biased region" description="Basic residues" evidence="5">
    <location>
        <begin position="392"/>
        <end position="401"/>
    </location>
</feature>
<feature type="repeat" description="WD" evidence="4">
    <location>
        <begin position="80"/>
        <end position="110"/>
    </location>
</feature>
<feature type="compositionally biased region" description="Low complexity" evidence="5">
    <location>
        <begin position="379"/>
        <end position="391"/>
    </location>
</feature>
<keyword evidence="1 4" id="KW-0853">WD repeat</keyword>
<organism evidence="6 7">
    <name type="scientific">Frankliniella occidentalis</name>
    <name type="common">Western flower thrips</name>
    <name type="synonym">Euthrips occidentalis</name>
    <dbReference type="NCBI Taxonomy" id="133901"/>
    <lineage>
        <taxon>Eukaryota</taxon>
        <taxon>Metazoa</taxon>
        <taxon>Ecdysozoa</taxon>
        <taxon>Arthropoda</taxon>
        <taxon>Hexapoda</taxon>
        <taxon>Insecta</taxon>
        <taxon>Pterygota</taxon>
        <taxon>Neoptera</taxon>
        <taxon>Paraneoptera</taxon>
        <taxon>Thysanoptera</taxon>
        <taxon>Terebrantia</taxon>
        <taxon>Thripoidea</taxon>
        <taxon>Thripidae</taxon>
        <taxon>Frankliniella</taxon>
    </lineage>
</organism>
<accession>A0A6J1SNE2</accession>
<dbReference type="PROSITE" id="PS50082">
    <property type="entry name" value="WD_REPEATS_2"/>
    <property type="match status" value="2"/>
</dbReference>
<evidence type="ECO:0000313" key="6">
    <source>
        <dbReference type="Proteomes" id="UP000504606"/>
    </source>
</evidence>
<dbReference type="PANTHER" id="PTHR44675:SF1">
    <property type="entry name" value="P21-ACTIVATED PROTEIN KINASE-INTERACTING PROTEIN 1"/>
    <property type="match status" value="1"/>
</dbReference>
<reference evidence="7" key="1">
    <citation type="submission" date="2025-08" db="UniProtKB">
        <authorList>
            <consortium name="RefSeq"/>
        </authorList>
    </citation>
    <scope>IDENTIFICATION</scope>
    <source>
        <tissue evidence="7">Whole organism</tissue>
    </source>
</reference>
<feature type="region of interest" description="Disordered" evidence="5">
    <location>
        <begin position="364"/>
        <end position="431"/>
    </location>
</feature>